<dbReference type="EMBL" id="WNXC01000001">
    <property type="protein sequence ID" value="MBB2148470.1"/>
    <property type="molecule type" value="Genomic_DNA"/>
</dbReference>
<dbReference type="SUPFAM" id="SSF53756">
    <property type="entry name" value="UDP-Glycosyltransferase/glycogen phosphorylase"/>
    <property type="match status" value="1"/>
</dbReference>
<keyword evidence="4" id="KW-1185">Reference proteome</keyword>
<dbReference type="Pfam" id="PF13439">
    <property type="entry name" value="Glyco_transf_4"/>
    <property type="match status" value="1"/>
</dbReference>
<evidence type="ECO:0000313" key="3">
    <source>
        <dbReference type="EMBL" id="MBB2148470.1"/>
    </source>
</evidence>
<evidence type="ECO:0000313" key="4">
    <source>
        <dbReference type="Proteomes" id="UP000636110"/>
    </source>
</evidence>
<dbReference type="Pfam" id="PF00534">
    <property type="entry name" value="Glycos_transf_1"/>
    <property type="match status" value="1"/>
</dbReference>
<dbReference type="InterPro" id="IPR001296">
    <property type="entry name" value="Glyco_trans_1"/>
</dbReference>
<dbReference type="CDD" id="cd03801">
    <property type="entry name" value="GT4_PimA-like"/>
    <property type="match status" value="1"/>
</dbReference>
<gene>
    <name evidence="3" type="ORF">GM920_06045</name>
</gene>
<feature type="domain" description="Glycosyl transferase family 1" evidence="1">
    <location>
        <begin position="179"/>
        <end position="336"/>
    </location>
</feature>
<accession>A0ABR6ET82</accession>
<sequence length="365" mass="41585">MTKIAHIIGVLGRGGAERFVVDLCNELAGNGQNEVYLISLCHNDPETTFRNEISAQVNYISFDKGPGFSLRVLLALTSWLVEQKIEVVHSHLNALEYLMLYRLKKTNTRFFHTIHSTAEAECPGFLIKSLRKNLYKRHLITPIVVSNDGSDSFRKYYGLNNDMVIENGRPYLSLTKEYPELRHKYKDNQTDFLLIHVGRIIKVKNQQLLIEAVQKFNAKEKQQCKLLIIGEVRDESLYQKLHELSKDDPSIEFLGGKDNIADYLSIADFFCLSSFYEGMPISLIEALSVGCISICTQVGGIKNMINHKDNGFLSKDNSVDGYYQAIKEAVYCQDKPTIRENSKNAFRLKYHIGAAERKHSQAYNS</sequence>
<evidence type="ECO:0000259" key="2">
    <source>
        <dbReference type="Pfam" id="PF13439"/>
    </source>
</evidence>
<dbReference type="Gene3D" id="3.40.50.2000">
    <property type="entry name" value="Glycogen Phosphorylase B"/>
    <property type="match status" value="2"/>
</dbReference>
<dbReference type="InterPro" id="IPR028098">
    <property type="entry name" value="Glyco_trans_4-like_N"/>
</dbReference>
<dbReference type="Proteomes" id="UP000636110">
    <property type="component" value="Unassembled WGS sequence"/>
</dbReference>
<dbReference type="PANTHER" id="PTHR12526">
    <property type="entry name" value="GLYCOSYLTRANSFERASE"/>
    <property type="match status" value="1"/>
</dbReference>
<protein>
    <submittedName>
        <fullName evidence="3">Glycosyltransferase</fullName>
    </submittedName>
</protein>
<name>A0ABR6ET82_9SPHI</name>
<evidence type="ECO:0000259" key="1">
    <source>
        <dbReference type="Pfam" id="PF00534"/>
    </source>
</evidence>
<organism evidence="3 4">
    <name type="scientific">Pedobacter gandavensis</name>
    <dbReference type="NCBI Taxonomy" id="2679963"/>
    <lineage>
        <taxon>Bacteria</taxon>
        <taxon>Pseudomonadati</taxon>
        <taxon>Bacteroidota</taxon>
        <taxon>Sphingobacteriia</taxon>
        <taxon>Sphingobacteriales</taxon>
        <taxon>Sphingobacteriaceae</taxon>
        <taxon>Pedobacter</taxon>
    </lineage>
</organism>
<dbReference type="RefSeq" id="WP_182954446.1">
    <property type="nucleotide sequence ID" value="NZ_WNXC01000001.1"/>
</dbReference>
<feature type="domain" description="Glycosyltransferase subfamily 4-like N-terminal" evidence="2">
    <location>
        <begin position="14"/>
        <end position="168"/>
    </location>
</feature>
<proteinExistence type="predicted"/>
<reference evidence="3 4" key="1">
    <citation type="submission" date="2019-11" db="EMBL/GenBank/DDBJ databases">
        <title>Description of Pedobacter sp. LMG 31462T.</title>
        <authorList>
            <person name="Carlier A."/>
            <person name="Qi S."/>
            <person name="Vandamme P."/>
        </authorList>
    </citation>
    <scope>NUCLEOTIDE SEQUENCE [LARGE SCALE GENOMIC DNA]</scope>
    <source>
        <strain evidence="3 4">LMG 31462</strain>
    </source>
</reference>
<comment type="caution">
    <text evidence="3">The sequence shown here is derived from an EMBL/GenBank/DDBJ whole genome shotgun (WGS) entry which is preliminary data.</text>
</comment>